<protein>
    <recommendedName>
        <fullName evidence="4">Preprotein translocase subunit Sec61beta</fullName>
    </recommendedName>
</protein>
<proteinExistence type="predicted"/>
<dbReference type="Proteomes" id="UP000183615">
    <property type="component" value="Unassembled WGS sequence"/>
</dbReference>
<reference evidence="2 3" key="1">
    <citation type="submission" date="2016-08" db="EMBL/GenBank/DDBJ databases">
        <title>New Insights into Marine Group III Euryarchaeota, from dark to light.</title>
        <authorList>
            <person name="Haro-Moreno J.M."/>
            <person name="Rodriguez-Valera F."/>
            <person name="Lopez-Garcia P."/>
            <person name="Moreira D."/>
            <person name="Martin-Cuadrado A.B."/>
        </authorList>
    </citation>
    <scope>NUCLEOTIDE SEQUENCE [LARGE SCALE GENOMIC DNA]</scope>
    <source>
        <strain evidence="2">CG-Epi2</strain>
    </source>
</reference>
<accession>A0A1J5TZ04</accession>
<dbReference type="EMBL" id="MIYZ01000035">
    <property type="protein sequence ID" value="OIR21773.1"/>
    <property type="molecule type" value="Genomic_DNA"/>
</dbReference>
<sequence length="81" mass="8995">MAKEKKGQGFQSAAGLIRYFDAEDSNAIQIQKWSVILACVLTVMVVEIAEAFDRETSAYVLAVGLVIIIFNEIRSRRSDTV</sequence>
<keyword evidence="1" id="KW-1133">Transmembrane helix</keyword>
<comment type="caution">
    <text evidence="2">The sequence shown here is derived from an EMBL/GenBank/DDBJ whole genome shotgun (WGS) entry which is preliminary data.</text>
</comment>
<evidence type="ECO:0000313" key="3">
    <source>
        <dbReference type="Proteomes" id="UP000183615"/>
    </source>
</evidence>
<evidence type="ECO:0008006" key="4">
    <source>
        <dbReference type="Google" id="ProtNLM"/>
    </source>
</evidence>
<dbReference type="NCBIfam" id="NF002318">
    <property type="entry name" value="PRK01253.1"/>
    <property type="match status" value="1"/>
</dbReference>
<gene>
    <name evidence="2" type="ORF">BET99_05740</name>
</gene>
<name>A0A1J5TZ04_9ARCH</name>
<organism evidence="2 3">
    <name type="scientific">Marine Group III euryarchaeote CG-Epi2</name>
    <dbReference type="NCBI Taxonomy" id="1888996"/>
    <lineage>
        <taxon>Archaea</taxon>
        <taxon>Methanobacteriati</taxon>
        <taxon>Thermoplasmatota</taxon>
        <taxon>Thermoplasmata</taxon>
        <taxon>Candidatus Thermoprofundales</taxon>
    </lineage>
</organism>
<evidence type="ECO:0000313" key="2">
    <source>
        <dbReference type="EMBL" id="OIR21773.1"/>
    </source>
</evidence>
<dbReference type="AlphaFoldDB" id="A0A1J5TZ04"/>
<evidence type="ECO:0000256" key="1">
    <source>
        <dbReference type="SAM" id="Phobius"/>
    </source>
</evidence>
<feature type="transmembrane region" description="Helical" evidence="1">
    <location>
        <begin position="33"/>
        <end position="52"/>
    </location>
</feature>
<feature type="transmembrane region" description="Helical" evidence="1">
    <location>
        <begin position="58"/>
        <end position="74"/>
    </location>
</feature>
<keyword evidence="1" id="KW-0472">Membrane</keyword>
<keyword evidence="1" id="KW-0812">Transmembrane</keyword>